<gene>
    <name evidence="1" type="ORF">SPELUC_LOCUS12064</name>
</gene>
<dbReference type="Proteomes" id="UP000789366">
    <property type="component" value="Unassembled WGS sequence"/>
</dbReference>
<feature type="non-terminal residue" evidence="1">
    <location>
        <position position="294"/>
    </location>
</feature>
<dbReference type="EMBL" id="CAJVPW010027323">
    <property type="protein sequence ID" value="CAG8715157.1"/>
    <property type="molecule type" value="Genomic_DNA"/>
</dbReference>
<keyword evidence="2" id="KW-1185">Reference proteome</keyword>
<accession>A0ACA9PRZ0</accession>
<evidence type="ECO:0000313" key="2">
    <source>
        <dbReference type="Proteomes" id="UP000789366"/>
    </source>
</evidence>
<evidence type="ECO:0000313" key="1">
    <source>
        <dbReference type="EMBL" id="CAG8715157.1"/>
    </source>
</evidence>
<name>A0ACA9PRZ0_9GLOM</name>
<sequence>IQDDDTMFVDDAFNYPLAHSFSLFKQSEEKIVEIWEVIHMTWKHSKLHVFLFKDGSFICSCMLLINRGYPCRHFFHVMVYSLAAKFSINFVASRWLRDEYQDKDLGAQPLVSLSTVFLSKPAEELLIPTIILRTNDSASLFSAIGEISSLAHSSPAVKKSMQKKKVYAEIIRIAHKAINIAIEKDDSCILKFLKEYIVKNEHSLVENTARSAVKVSIPVKKTRRGRPPKTARYQSSLESQHLKSQEKRPKLARGPGTNTVYDSSIICEICGEHSHRKEQHNIDSIEANEFDQAA</sequence>
<protein>
    <submittedName>
        <fullName evidence="1">17139_t:CDS:1</fullName>
    </submittedName>
</protein>
<comment type="caution">
    <text evidence="1">The sequence shown here is derived from an EMBL/GenBank/DDBJ whole genome shotgun (WGS) entry which is preliminary data.</text>
</comment>
<reference evidence="1" key="1">
    <citation type="submission" date="2021-06" db="EMBL/GenBank/DDBJ databases">
        <authorList>
            <person name="Kallberg Y."/>
            <person name="Tangrot J."/>
            <person name="Rosling A."/>
        </authorList>
    </citation>
    <scope>NUCLEOTIDE SEQUENCE</scope>
    <source>
        <strain evidence="1">28 12/20/2015</strain>
    </source>
</reference>
<feature type="non-terminal residue" evidence="1">
    <location>
        <position position="1"/>
    </location>
</feature>
<organism evidence="1 2">
    <name type="scientific">Cetraspora pellucida</name>
    <dbReference type="NCBI Taxonomy" id="1433469"/>
    <lineage>
        <taxon>Eukaryota</taxon>
        <taxon>Fungi</taxon>
        <taxon>Fungi incertae sedis</taxon>
        <taxon>Mucoromycota</taxon>
        <taxon>Glomeromycotina</taxon>
        <taxon>Glomeromycetes</taxon>
        <taxon>Diversisporales</taxon>
        <taxon>Gigasporaceae</taxon>
        <taxon>Cetraspora</taxon>
    </lineage>
</organism>
<proteinExistence type="predicted"/>